<keyword evidence="3" id="KW-1185">Reference proteome</keyword>
<sequence length="142" mass="15847">MPGGKGTRTGKILEDQIEIVLKNNGYKFRKQVEVGHRIYGGKYIADFIVESNKGECIISCKWQQVPGTAQFKLLEEIASLIYVITTGDYKKGYVVLGGPGWSKSFLESSLKQIHKTILQNGDIVEVLNLDNMIARLNIGRIC</sequence>
<comment type="caution">
    <text evidence="2">The sequence shown here is derived from an EMBL/GenBank/DDBJ whole genome shotgun (WGS) entry which is preliminary data.</text>
</comment>
<dbReference type="STRING" id="1160895.CM19_04025"/>
<dbReference type="InterPro" id="IPR046821">
    <property type="entry name" value="PDDEXK_11"/>
</dbReference>
<evidence type="ECO:0000313" key="2">
    <source>
        <dbReference type="EMBL" id="EZQ10602.1"/>
    </source>
</evidence>
<gene>
    <name evidence="2" type="ORF">CM19_04025</name>
</gene>
<reference evidence="2 3" key="1">
    <citation type="submission" date="2014-03" db="EMBL/GenBank/DDBJ databases">
        <title>Draft genome sequence of the novel thermoacidophilic archaea Acidianus copahuensis ALE1 strain, isolated from Copahue volcanic area in Neuquen Argentina.</title>
        <authorList>
            <person name="Urbieta M.S."/>
            <person name="Rascovan N."/>
            <person name="Castro C."/>
            <person name="Revale S."/>
            <person name="Giaveno M.A."/>
            <person name="Vazquez M.P."/>
            <person name="Donati E.R."/>
        </authorList>
    </citation>
    <scope>NUCLEOTIDE SEQUENCE [LARGE SCALE GENOMIC DNA]</scope>
    <source>
        <strain evidence="2 3">ALE1</strain>
    </source>
</reference>
<protein>
    <recommendedName>
        <fullName evidence="1">PD-(D/E)XK nuclease domain-containing protein</fullName>
    </recommendedName>
</protein>
<dbReference type="InterPro" id="IPR038365">
    <property type="entry name" value="EcoRII_C_sf"/>
</dbReference>
<evidence type="ECO:0000259" key="1">
    <source>
        <dbReference type="Pfam" id="PF20472"/>
    </source>
</evidence>
<name>A0A031LQH7_9CREN</name>
<dbReference type="RefSeq" id="WP_048099107.1">
    <property type="nucleotide sequence ID" value="NZ_JFZT01000021.1"/>
</dbReference>
<organism evidence="2 3">
    <name type="scientific">Candidatus Acidianus copahuensis</name>
    <dbReference type="NCBI Taxonomy" id="1160895"/>
    <lineage>
        <taxon>Archaea</taxon>
        <taxon>Thermoproteota</taxon>
        <taxon>Thermoprotei</taxon>
        <taxon>Sulfolobales</taxon>
        <taxon>Sulfolobaceae</taxon>
        <taxon>Acidianus</taxon>
    </lineage>
</organism>
<accession>A0A031LQH7</accession>
<feature type="domain" description="PD-(D/E)XK nuclease" evidence="1">
    <location>
        <begin position="5"/>
        <end position="137"/>
    </location>
</feature>
<dbReference type="Gene3D" id="3.40.91.80">
    <property type="match status" value="1"/>
</dbReference>
<dbReference type="EMBL" id="JFZT01000021">
    <property type="protein sequence ID" value="EZQ10602.1"/>
    <property type="molecule type" value="Genomic_DNA"/>
</dbReference>
<proteinExistence type="predicted"/>
<dbReference type="AlphaFoldDB" id="A0A031LQH7"/>
<dbReference type="Proteomes" id="UP000024332">
    <property type="component" value="Unassembled WGS sequence"/>
</dbReference>
<dbReference type="Pfam" id="PF20472">
    <property type="entry name" value="PDDEXK_11"/>
    <property type="match status" value="1"/>
</dbReference>
<evidence type="ECO:0000313" key="3">
    <source>
        <dbReference type="Proteomes" id="UP000024332"/>
    </source>
</evidence>